<dbReference type="GO" id="GO:0006412">
    <property type="term" value="P:translation"/>
    <property type="evidence" value="ECO:0007669"/>
    <property type="project" value="TreeGrafter"/>
</dbReference>
<dbReference type="SUPFAM" id="SSF74942">
    <property type="entry name" value="YhbC-like, C-terminal domain"/>
    <property type="match status" value="1"/>
</dbReference>
<dbReference type="OrthoDB" id="9805006at2"/>
<dbReference type="InterPro" id="IPR036847">
    <property type="entry name" value="RimP_C_sf"/>
</dbReference>
<dbReference type="Gene3D" id="2.30.30.180">
    <property type="entry name" value="Ribosome maturation factor RimP, C-terminal domain"/>
    <property type="match status" value="1"/>
</dbReference>
<proteinExistence type="inferred from homology"/>
<dbReference type="InterPro" id="IPR028989">
    <property type="entry name" value="RimP_N"/>
</dbReference>
<dbReference type="Proteomes" id="UP000243745">
    <property type="component" value="Unassembled WGS sequence"/>
</dbReference>
<evidence type="ECO:0000313" key="7">
    <source>
        <dbReference type="Proteomes" id="UP000243745"/>
    </source>
</evidence>
<dbReference type="AlphaFoldDB" id="A0A662ZG24"/>
<dbReference type="PANTHER" id="PTHR33867:SF1">
    <property type="entry name" value="RIBOSOME MATURATION FACTOR RIMP"/>
    <property type="match status" value="1"/>
</dbReference>
<keyword evidence="7" id="KW-1185">Reference proteome</keyword>
<keyword evidence="2 3" id="KW-0690">Ribosome biogenesis</keyword>
<dbReference type="Gene3D" id="3.30.300.70">
    <property type="entry name" value="RimP-like superfamily, N-terminal"/>
    <property type="match status" value="1"/>
</dbReference>
<comment type="subcellular location">
    <subcellularLocation>
        <location evidence="3">Cytoplasm</location>
    </subcellularLocation>
</comment>
<gene>
    <name evidence="3" type="primary">rimP</name>
    <name evidence="6" type="ORF">SAMN02910344_00259</name>
</gene>
<reference evidence="6 7" key="1">
    <citation type="submission" date="2016-10" db="EMBL/GenBank/DDBJ databases">
        <authorList>
            <person name="Varghese N."/>
            <person name="Submissions S."/>
        </authorList>
    </citation>
    <scope>NUCLEOTIDE SEQUENCE [LARGE SCALE GENOMIC DNA]</scope>
    <source>
        <strain evidence="6 7">DSM 1361</strain>
    </source>
</reference>
<evidence type="ECO:0000256" key="2">
    <source>
        <dbReference type="ARBA" id="ARBA00022517"/>
    </source>
</evidence>
<evidence type="ECO:0000313" key="6">
    <source>
        <dbReference type="EMBL" id="SFP03749.1"/>
    </source>
</evidence>
<sequence>MATIEQRVAELVAPVLEEKGIELWGVKLINNPKRTTLQIFIDKKDGGVTIDDCTEVSLELNGIMDVEDIFNHPYFLEVSSPGLDRYLFTFEQVCAYVGKEMTVEVSMPVANRRRFRGLLEKTEGDILFLKVDNDVYEIAYPNVSKAQLIPVI</sequence>
<dbReference type="RefSeq" id="WP_031579694.1">
    <property type="nucleotide sequence ID" value="NZ_FOXF01000003.1"/>
</dbReference>
<dbReference type="HAMAP" id="MF_01077">
    <property type="entry name" value="RimP"/>
    <property type="match status" value="1"/>
</dbReference>
<dbReference type="CDD" id="cd01734">
    <property type="entry name" value="YlxS_C"/>
    <property type="match status" value="1"/>
</dbReference>
<dbReference type="Pfam" id="PF17384">
    <property type="entry name" value="DUF150_C"/>
    <property type="match status" value="1"/>
</dbReference>
<dbReference type="Pfam" id="PF02576">
    <property type="entry name" value="RimP_N"/>
    <property type="match status" value="1"/>
</dbReference>
<dbReference type="GO" id="GO:0000028">
    <property type="term" value="P:ribosomal small subunit assembly"/>
    <property type="evidence" value="ECO:0007669"/>
    <property type="project" value="TreeGrafter"/>
</dbReference>
<keyword evidence="1 3" id="KW-0963">Cytoplasm</keyword>
<feature type="domain" description="Ribosome maturation factor RimP N-terminal" evidence="4">
    <location>
        <begin position="11"/>
        <end position="84"/>
    </location>
</feature>
<evidence type="ECO:0000259" key="4">
    <source>
        <dbReference type="Pfam" id="PF02576"/>
    </source>
</evidence>
<dbReference type="InterPro" id="IPR028998">
    <property type="entry name" value="RimP_C"/>
</dbReference>
<organism evidence="6 7">
    <name type="scientific">Ruminobacter amylophilus</name>
    <dbReference type="NCBI Taxonomy" id="867"/>
    <lineage>
        <taxon>Bacteria</taxon>
        <taxon>Pseudomonadati</taxon>
        <taxon>Pseudomonadota</taxon>
        <taxon>Gammaproteobacteria</taxon>
        <taxon>Aeromonadales</taxon>
        <taxon>Succinivibrionaceae</taxon>
        <taxon>Ruminobacter</taxon>
    </lineage>
</organism>
<comment type="function">
    <text evidence="3">Required for maturation of 30S ribosomal subunits.</text>
</comment>
<evidence type="ECO:0000256" key="1">
    <source>
        <dbReference type="ARBA" id="ARBA00022490"/>
    </source>
</evidence>
<dbReference type="PANTHER" id="PTHR33867">
    <property type="entry name" value="RIBOSOME MATURATION FACTOR RIMP"/>
    <property type="match status" value="1"/>
</dbReference>
<protein>
    <recommendedName>
        <fullName evidence="3">Ribosome maturation factor RimP</fullName>
    </recommendedName>
</protein>
<evidence type="ECO:0000259" key="5">
    <source>
        <dbReference type="Pfam" id="PF17384"/>
    </source>
</evidence>
<evidence type="ECO:0000256" key="3">
    <source>
        <dbReference type="HAMAP-Rule" id="MF_01077"/>
    </source>
</evidence>
<comment type="similarity">
    <text evidence="3">Belongs to the RimP family.</text>
</comment>
<dbReference type="GO" id="GO:0005829">
    <property type="term" value="C:cytosol"/>
    <property type="evidence" value="ECO:0007669"/>
    <property type="project" value="TreeGrafter"/>
</dbReference>
<dbReference type="InterPro" id="IPR003728">
    <property type="entry name" value="Ribosome_maturation_RimP"/>
</dbReference>
<accession>A0A662ZG24</accession>
<dbReference type="EMBL" id="FOXF01000003">
    <property type="protein sequence ID" value="SFP03749.1"/>
    <property type="molecule type" value="Genomic_DNA"/>
</dbReference>
<name>A0A662ZG24_9GAMM</name>
<feature type="domain" description="Ribosome maturation factor RimP C-terminal" evidence="5">
    <location>
        <begin position="95"/>
        <end position="150"/>
    </location>
</feature>
<dbReference type="FunFam" id="3.30.300.70:FF:000001">
    <property type="entry name" value="Ribosome maturation factor RimP"/>
    <property type="match status" value="1"/>
</dbReference>
<dbReference type="SUPFAM" id="SSF75420">
    <property type="entry name" value="YhbC-like, N-terminal domain"/>
    <property type="match status" value="1"/>
</dbReference>
<dbReference type="InterPro" id="IPR035956">
    <property type="entry name" value="RimP_N_sf"/>
</dbReference>